<sequence length="70" mass="7916">MGFRKLVERDGSGTVTLNKDDLRLDGMVDAEGNIREQEMHVQRLSRGAYLVRAVENGTVPEIQKLLRCDD</sequence>
<reference evidence="3" key="1">
    <citation type="submission" date="2016-10" db="EMBL/GenBank/DDBJ databases">
        <authorList>
            <person name="Varghese N."/>
            <person name="Submissions S."/>
        </authorList>
    </citation>
    <scope>NUCLEOTIDE SEQUENCE [LARGE SCALE GENOMIC DNA]</scope>
    <source>
        <strain evidence="3">CGMCC 1.10119</strain>
    </source>
</reference>
<dbReference type="Pfam" id="PF26227">
    <property type="entry name" value="DUF8053"/>
    <property type="match status" value="1"/>
</dbReference>
<dbReference type="InterPro" id="IPR058366">
    <property type="entry name" value="DUF8053"/>
</dbReference>
<dbReference type="STRING" id="660521.SAMN04487949_1885"/>
<dbReference type="AlphaFoldDB" id="A0A1G9TS02"/>
<dbReference type="OrthoDB" id="268463at2157"/>
<name>A0A1G9TS02_9EURY</name>
<keyword evidence="3" id="KW-1185">Reference proteome</keyword>
<dbReference type="EMBL" id="FNHL01000002">
    <property type="protein sequence ID" value="SDM50442.1"/>
    <property type="molecule type" value="Genomic_DNA"/>
</dbReference>
<evidence type="ECO:0000313" key="3">
    <source>
        <dbReference type="Proteomes" id="UP000199451"/>
    </source>
</evidence>
<evidence type="ECO:0000259" key="1">
    <source>
        <dbReference type="Pfam" id="PF26227"/>
    </source>
</evidence>
<proteinExistence type="predicted"/>
<feature type="domain" description="DUF8053" evidence="1">
    <location>
        <begin position="3"/>
        <end position="55"/>
    </location>
</feature>
<dbReference type="RefSeq" id="WP_089696998.1">
    <property type="nucleotide sequence ID" value="NZ_FNHL01000002.1"/>
</dbReference>
<dbReference type="Proteomes" id="UP000199451">
    <property type="component" value="Unassembled WGS sequence"/>
</dbReference>
<protein>
    <recommendedName>
        <fullName evidence="1">DUF8053 domain-containing protein</fullName>
    </recommendedName>
</protein>
<gene>
    <name evidence="2" type="ORF">SAMN04487949_1885</name>
</gene>
<evidence type="ECO:0000313" key="2">
    <source>
        <dbReference type="EMBL" id="SDM50442.1"/>
    </source>
</evidence>
<organism evidence="2 3">
    <name type="scientific">Halogranum gelatinilyticum</name>
    <dbReference type="NCBI Taxonomy" id="660521"/>
    <lineage>
        <taxon>Archaea</taxon>
        <taxon>Methanobacteriati</taxon>
        <taxon>Methanobacteriota</taxon>
        <taxon>Stenosarchaea group</taxon>
        <taxon>Halobacteria</taxon>
        <taxon>Halobacteriales</taxon>
        <taxon>Haloferacaceae</taxon>
    </lineage>
</organism>
<accession>A0A1G9TS02</accession>